<comment type="caution">
    <text evidence="2">The sequence shown here is derived from an EMBL/GenBank/DDBJ whole genome shotgun (WGS) entry which is preliminary data.</text>
</comment>
<dbReference type="AlphaFoldDB" id="A0A1V9YTP3"/>
<protein>
    <submittedName>
        <fullName evidence="2">Uncharacterized protein</fullName>
    </submittedName>
</protein>
<sequence>MLLHGRQPPPVSDEEIPRHDSAPHGLSLSHRLSTLTRGISSSSSTARLSGLFRSQRVMPVVRQSHDGPSPAVLDTEVKPLCRVLTLRDRVTQFKLHRKSRQSFDRQGWRSTSGLLDKPTKSKRNKSAVMRMPTFNLGRRQSLIRRTEEMQAHQEMISVFNLRQTKRPSFHRSMSQRAQLNFHRWFFQTFHPNSIILKLWRSIIITVIIY</sequence>
<feature type="region of interest" description="Disordered" evidence="1">
    <location>
        <begin position="1"/>
        <end position="29"/>
    </location>
</feature>
<gene>
    <name evidence="2" type="ORF">THRCLA_09881</name>
</gene>
<reference evidence="2 3" key="1">
    <citation type="journal article" date="2014" name="Genome Biol. Evol.">
        <title>The secreted proteins of Achlya hypogyna and Thraustotheca clavata identify the ancestral oomycete secretome and reveal gene acquisitions by horizontal gene transfer.</title>
        <authorList>
            <person name="Misner I."/>
            <person name="Blouin N."/>
            <person name="Leonard G."/>
            <person name="Richards T.A."/>
            <person name="Lane C.E."/>
        </authorList>
    </citation>
    <scope>NUCLEOTIDE SEQUENCE [LARGE SCALE GENOMIC DNA]</scope>
    <source>
        <strain evidence="2 3">ATCC 34112</strain>
    </source>
</reference>
<accession>A0A1V9YTP3</accession>
<dbReference type="EMBL" id="JNBS01002834">
    <property type="protein sequence ID" value="OQR89174.1"/>
    <property type="molecule type" value="Genomic_DNA"/>
</dbReference>
<feature type="region of interest" description="Disordered" evidence="1">
    <location>
        <begin position="101"/>
        <end position="120"/>
    </location>
</feature>
<keyword evidence="3" id="KW-1185">Reference proteome</keyword>
<organism evidence="2 3">
    <name type="scientific">Thraustotheca clavata</name>
    <dbReference type="NCBI Taxonomy" id="74557"/>
    <lineage>
        <taxon>Eukaryota</taxon>
        <taxon>Sar</taxon>
        <taxon>Stramenopiles</taxon>
        <taxon>Oomycota</taxon>
        <taxon>Saprolegniomycetes</taxon>
        <taxon>Saprolegniales</taxon>
        <taxon>Achlyaceae</taxon>
        <taxon>Thraustotheca</taxon>
    </lineage>
</organism>
<dbReference type="Proteomes" id="UP000243217">
    <property type="component" value="Unassembled WGS sequence"/>
</dbReference>
<name>A0A1V9YTP3_9STRA</name>
<evidence type="ECO:0000313" key="2">
    <source>
        <dbReference type="EMBL" id="OQR89174.1"/>
    </source>
</evidence>
<evidence type="ECO:0000256" key="1">
    <source>
        <dbReference type="SAM" id="MobiDB-lite"/>
    </source>
</evidence>
<evidence type="ECO:0000313" key="3">
    <source>
        <dbReference type="Proteomes" id="UP000243217"/>
    </source>
</evidence>
<proteinExistence type="predicted"/>